<protein>
    <submittedName>
        <fullName evidence="3">(northern house mosquito) hypothetical protein</fullName>
    </submittedName>
</protein>
<feature type="transmembrane region" description="Helical" evidence="2">
    <location>
        <begin position="93"/>
        <end position="111"/>
    </location>
</feature>
<sequence length="146" mass="16754">MFLVSGYLSDEQAAHHFCKWNVSVVWVFDELTGGSTWTRLPRSATMEWNFSQFNSGNSPDAPAQEPPQRRVAVPVARLVRLIQWRRRRWPPPATITSTPLAPVVLILAAFVHGHDHRWRRRPSTRKWLRQDQLQRDPAAAAEPAAL</sequence>
<proteinExistence type="predicted"/>
<feature type="compositionally biased region" description="Low complexity" evidence="1">
    <location>
        <begin position="137"/>
        <end position="146"/>
    </location>
</feature>
<keyword evidence="2" id="KW-1133">Transmembrane helix</keyword>
<dbReference type="EMBL" id="HBUE01222818">
    <property type="protein sequence ID" value="CAG6540468.1"/>
    <property type="molecule type" value="Transcribed_RNA"/>
</dbReference>
<keyword evidence="2" id="KW-0472">Membrane</keyword>
<name>A0A8D8HUS9_CULPI</name>
<evidence type="ECO:0000256" key="2">
    <source>
        <dbReference type="SAM" id="Phobius"/>
    </source>
</evidence>
<dbReference type="EMBL" id="HBUE01329493">
    <property type="protein sequence ID" value="CAG6592540.1"/>
    <property type="molecule type" value="Transcribed_RNA"/>
</dbReference>
<evidence type="ECO:0000313" key="3">
    <source>
        <dbReference type="EMBL" id="CAG6540466.1"/>
    </source>
</evidence>
<keyword evidence="2" id="KW-0812">Transmembrane</keyword>
<evidence type="ECO:0000256" key="1">
    <source>
        <dbReference type="SAM" id="MobiDB-lite"/>
    </source>
</evidence>
<organism evidence="3">
    <name type="scientific">Culex pipiens</name>
    <name type="common">House mosquito</name>
    <dbReference type="NCBI Taxonomy" id="7175"/>
    <lineage>
        <taxon>Eukaryota</taxon>
        <taxon>Metazoa</taxon>
        <taxon>Ecdysozoa</taxon>
        <taxon>Arthropoda</taxon>
        <taxon>Hexapoda</taxon>
        <taxon>Insecta</taxon>
        <taxon>Pterygota</taxon>
        <taxon>Neoptera</taxon>
        <taxon>Endopterygota</taxon>
        <taxon>Diptera</taxon>
        <taxon>Nematocera</taxon>
        <taxon>Culicoidea</taxon>
        <taxon>Culicidae</taxon>
        <taxon>Culicinae</taxon>
        <taxon>Culicini</taxon>
        <taxon>Culex</taxon>
        <taxon>Culex</taxon>
    </lineage>
</organism>
<accession>A0A8D8HUS9</accession>
<feature type="region of interest" description="Disordered" evidence="1">
    <location>
        <begin position="121"/>
        <end position="146"/>
    </location>
</feature>
<dbReference type="AlphaFoldDB" id="A0A8D8HUS9"/>
<dbReference type="EMBL" id="HBUE01222816">
    <property type="protein sequence ID" value="CAG6540466.1"/>
    <property type="molecule type" value="Transcribed_RNA"/>
</dbReference>
<dbReference type="EMBL" id="HBUE01329491">
    <property type="protein sequence ID" value="CAG6592538.1"/>
    <property type="molecule type" value="Transcribed_RNA"/>
</dbReference>
<reference evidence="3" key="1">
    <citation type="submission" date="2021-05" db="EMBL/GenBank/DDBJ databases">
        <authorList>
            <person name="Alioto T."/>
            <person name="Alioto T."/>
            <person name="Gomez Garrido J."/>
        </authorList>
    </citation>
    <scope>NUCLEOTIDE SEQUENCE</scope>
</reference>